<dbReference type="KEGG" id="hhd:HBHAL_5090"/>
<accession>I0JTF5</accession>
<keyword evidence="3" id="KW-1185">Reference proteome</keyword>
<dbReference type="EMBL" id="HE717023">
    <property type="protein sequence ID" value="CCG47427.1"/>
    <property type="molecule type" value="Genomic_DNA"/>
</dbReference>
<name>I0JTF5_HALH3</name>
<keyword evidence="1" id="KW-0472">Membrane</keyword>
<gene>
    <name evidence="2" type="ordered locus">HBHAL_5090</name>
</gene>
<dbReference type="PATRIC" id="fig|866895.3.peg.4129"/>
<evidence type="ECO:0008006" key="4">
    <source>
        <dbReference type="Google" id="ProtNLM"/>
    </source>
</evidence>
<reference evidence="2 3" key="1">
    <citation type="journal article" date="2013" name="Environ. Microbiol.">
        <title>Chloride and organic osmolytes: a hybrid strategy to cope with elevated salinities by the moderately halophilic, chloride-dependent bacterium Halobacillus halophilus.</title>
        <authorList>
            <person name="Saum S.H."/>
            <person name="Pfeiffer F."/>
            <person name="Palm P."/>
            <person name="Rampp M."/>
            <person name="Schuster S.C."/>
            <person name="Muller V."/>
            <person name="Oesterhelt D."/>
        </authorList>
    </citation>
    <scope>NUCLEOTIDE SEQUENCE [LARGE SCALE GENOMIC DNA]</scope>
    <source>
        <strain evidence="3">ATCC 35676 / DSM 2266 / JCM 20832 / KCTC 3685 / LMG 17431 / NBRC 102448 / NCIMB 2269</strain>
    </source>
</reference>
<dbReference type="Proteomes" id="UP000007397">
    <property type="component" value="Chromosome"/>
</dbReference>
<feature type="transmembrane region" description="Helical" evidence="1">
    <location>
        <begin position="114"/>
        <end position="134"/>
    </location>
</feature>
<organism evidence="2 3">
    <name type="scientific">Halobacillus halophilus (strain ATCC 35676 / DSM 2266 / JCM 20832 / KCTC 3685 / LMG 17431 / NBRC 102448 / NCIMB 2269)</name>
    <name type="common">Sporosarcina halophila</name>
    <dbReference type="NCBI Taxonomy" id="866895"/>
    <lineage>
        <taxon>Bacteria</taxon>
        <taxon>Bacillati</taxon>
        <taxon>Bacillota</taxon>
        <taxon>Bacilli</taxon>
        <taxon>Bacillales</taxon>
        <taxon>Bacillaceae</taxon>
        <taxon>Halobacillus</taxon>
    </lineage>
</organism>
<dbReference type="AlphaFoldDB" id="I0JTF5"/>
<evidence type="ECO:0000313" key="3">
    <source>
        <dbReference type="Proteomes" id="UP000007397"/>
    </source>
</evidence>
<keyword evidence="1" id="KW-0812">Transmembrane</keyword>
<proteinExistence type="predicted"/>
<sequence>MECKECKHTFDDAYSFCPFCGNTSREYTANSINNSGNNSLNIGLGNNSRQNLYIKNFHSNGGSSTRVVEYADRASEKIVGGVKGYKIRYLVSGVISITAALITIADFVGKQTDFNIFSTIFYILFLLLFGAYAFDSKVKYNTLQNEGVVYKKETPFLIREGDQVFQVQKYGICPICEGEVHIYFDSEFNKMVGKCNKNHDHRYTYDHTTESGSFIETYYNKYLRD</sequence>
<dbReference type="RefSeq" id="WP_014645309.1">
    <property type="nucleotide sequence ID" value="NC_017668.1"/>
</dbReference>
<keyword evidence="1" id="KW-1133">Transmembrane helix</keyword>
<evidence type="ECO:0000256" key="1">
    <source>
        <dbReference type="SAM" id="Phobius"/>
    </source>
</evidence>
<feature type="transmembrane region" description="Helical" evidence="1">
    <location>
        <begin position="87"/>
        <end position="108"/>
    </location>
</feature>
<dbReference type="HOGENOM" id="CLU_108810_0_0_9"/>
<protein>
    <recommendedName>
        <fullName evidence="4">Zinc ribbon domain-containing protein</fullName>
    </recommendedName>
</protein>
<evidence type="ECO:0000313" key="2">
    <source>
        <dbReference type="EMBL" id="CCG47427.1"/>
    </source>
</evidence>